<keyword evidence="6" id="KW-0187">Copper transport</keyword>
<evidence type="ECO:0000256" key="5">
    <source>
        <dbReference type="ARBA" id="ARBA00023235"/>
    </source>
</evidence>
<dbReference type="InterPro" id="IPR007274">
    <property type="entry name" value="Cop_transporter"/>
</dbReference>
<dbReference type="Gene3D" id="3.10.310.10">
    <property type="entry name" value="Diaminopimelate Epimerase, Chain A, domain 1"/>
    <property type="match status" value="1"/>
</dbReference>
<feature type="transmembrane region" description="Helical" evidence="6">
    <location>
        <begin position="241"/>
        <end position="265"/>
    </location>
</feature>
<sequence>MFQFDAPNFLYDVIKCLIPASVNIESVAYASAAKKLIVVIDRETTKFELSQLEKDYSKMLELHPEATFLRGVIVTLAPAHAEIQVRVDGGFIDSEGVPYDYVCRYFAPWVGINEDPATGSAQCALVPFWSTILGKQCLYAFQSFPNRGAQFKLQLLEKNRLSLIGQSVTVVSGNTFNMDHGGRHMWMWFHTHINDSLLFKSWWIKDSSSECGYNNLNNFFSSGFHTLAIDYVHIKTDFSAMVWSCLVVATFAVILEAIKWFRWMICTKQEQQESWTSHLWTRSHQMDVIIFVIQNSLSYVLMLVFMTYSVWLCVSLCIGLTIGHYLFVCLCKQVTKHRDYTMEKNAELQ</sequence>
<protein>
    <recommendedName>
        <fullName evidence="6">Copper transport protein</fullName>
    </recommendedName>
</protein>
<dbReference type="PANTHER" id="PTHR13774">
    <property type="entry name" value="PHENAZINE BIOSYNTHESIS PROTEIN"/>
    <property type="match status" value="1"/>
</dbReference>
<comment type="similarity">
    <text evidence="1">Belongs to the PhzF family.</text>
</comment>
<evidence type="ECO:0000256" key="4">
    <source>
        <dbReference type="ARBA" id="ARBA00023136"/>
    </source>
</evidence>
<evidence type="ECO:0000256" key="3">
    <source>
        <dbReference type="ARBA" id="ARBA00022989"/>
    </source>
</evidence>
<dbReference type="SUPFAM" id="SSF54506">
    <property type="entry name" value="Diaminopimelate epimerase-like"/>
    <property type="match status" value="1"/>
</dbReference>
<name>A0A1I7WMG9_HETBA</name>
<dbReference type="Proteomes" id="UP000095283">
    <property type="component" value="Unplaced"/>
</dbReference>
<reference evidence="8" key="1">
    <citation type="submission" date="2016-11" db="UniProtKB">
        <authorList>
            <consortium name="WormBaseParasite"/>
        </authorList>
    </citation>
    <scope>IDENTIFICATION</scope>
</reference>
<dbReference type="GO" id="GO:0016853">
    <property type="term" value="F:isomerase activity"/>
    <property type="evidence" value="ECO:0007669"/>
    <property type="project" value="UniProtKB-KW"/>
</dbReference>
<keyword evidence="2 6" id="KW-0812">Transmembrane</keyword>
<evidence type="ECO:0000313" key="8">
    <source>
        <dbReference type="WBParaSite" id="Hba_06277"/>
    </source>
</evidence>
<evidence type="ECO:0000256" key="1">
    <source>
        <dbReference type="ARBA" id="ARBA00008270"/>
    </source>
</evidence>
<keyword evidence="6" id="KW-0406">Ion transport</keyword>
<organism evidence="7 8">
    <name type="scientific">Heterorhabditis bacteriophora</name>
    <name type="common">Entomopathogenic nematode worm</name>
    <dbReference type="NCBI Taxonomy" id="37862"/>
    <lineage>
        <taxon>Eukaryota</taxon>
        <taxon>Metazoa</taxon>
        <taxon>Ecdysozoa</taxon>
        <taxon>Nematoda</taxon>
        <taxon>Chromadorea</taxon>
        <taxon>Rhabditida</taxon>
        <taxon>Rhabditina</taxon>
        <taxon>Rhabditomorpha</taxon>
        <taxon>Strongyloidea</taxon>
        <taxon>Heterorhabditidae</taxon>
        <taxon>Heterorhabditis</taxon>
    </lineage>
</organism>
<dbReference type="AlphaFoldDB" id="A0A1I7WMG9"/>
<feature type="transmembrane region" description="Helical" evidence="6">
    <location>
        <begin position="308"/>
        <end position="328"/>
    </location>
</feature>
<accession>A0A1I7WMG9</accession>
<keyword evidence="3 6" id="KW-1133">Transmembrane helix</keyword>
<keyword evidence="4 6" id="KW-0472">Membrane</keyword>
<dbReference type="GO" id="GO:0005375">
    <property type="term" value="F:copper ion transmembrane transporter activity"/>
    <property type="evidence" value="ECO:0007669"/>
    <property type="project" value="UniProtKB-UniRule"/>
</dbReference>
<evidence type="ECO:0000313" key="7">
    <source>
        <dbReference type="Proteomes" id="UP000095283"/>
    </source>
</evidence>
<evidence type="ECO:0000256" key="6">
    <source>
        <dbReference type="RuleBase" id="RU367022"/>
    </source>
</evidence>
<keyword evidence="5" id="KW-0413">Isomerase</keyword>
<dbReference type="PANTHER" id="PTHR13774:SF17">
    <property type="entry name" value="PHENAZINE BIOSYNTHESIS-LIKE DOMAIN-CONTAINING PROTEIN"/>
    <property type="match status" value="1"/>
</dbReference>
<dbReference type="GO" id="GO:0005737">
    <property type="term" value="C:cytoplasm"/>
    <property type="evidence" value="ECO:0007669"/>
    <property type="project" value="TreeGrafter"/>
</dbReference>
<keyword evidence="6" id="KW-0813">Transport</keyword>
<comment type="subcellular location">
    <subcellularLocation>
        <location evidence="6">Membrane</location>
        <topology evidence="6">Multi-pass membrane protein</topology>
    </subcellularLocation>
</comment>
<dbReference type="Pfam" id="PF04145">
    <property type="entry name" value="Ctr"/>
    <property type="match status" value="1"/>
</dbReference>
<dbReference type="GO" id="GO:0016020">
    <property type="term" value="C:membrane"/>
    <property type="evidence" value="ECO:0007669"/>
    <property type="project" value="UniProtKB-SubCell"/>
</dbReference>
<feature type="transmembrane region" description="Helical" evidence="6">
    <location>
        <begin position="286"/>
        <end position="302"/>
    </location>
</feature>
<dbReference type="Pfam" id="PF02567">
    <property type="entry name" value="PhzC-PhzF"/>
    <property type="match status" value="1"/>
</dbReference>
<dbReference type="InterPro" id="IPR003719">
    <property type="entry name" value="Phenazine_PhzF-like"/>
</dbReference>
<keyword evidence="6" id="KW-0186">Copper</keyword>
<comment type="similarity">
    <text evidence="6">Belongs to the copper transporter (Ctr) (TC 1.A.56) family. SLC31A subfamily.</text>
</comment>
<evidence type="ECO:0000256" key="2">
    <source>
        <dbReference type="ARBA" id="ARBA00022692"/>
    </source>
</evidence>
<keyword evidence="7" id="KW-1185">Reference proteome</keyword>
<dbReference type="WBParaSite" id="Hba_06277">
    <property type="protein sequence ID" value="Hba_06277"/>
    <property type="gene ID" value="Hba_06277"/>
</dbReference>
<proteinExistence type="inferred from homology"/>